<reference evidence="2" key="1">
    <citation type="submission" date="2020-08" db="EMBL/GenBank/DDBJ databases">
        <title>Multicomponent nature underlies the extraordinary mechanical properties of spider dragline silk.</title>
        <authorList>
            <person name="Kono N."/>
            <person name="Nakamura H."/>
            <person name="Mori M."/>
            <person name="Yoshida Y."/>
            <person name="Ohtoshi R."/>
            <person name="Malay A.D."/>
            <person name="Moran D.A.P."/>
            <person name="Tomita M."/>
            <person name="Numata K."/>
            <person name="Arakawa K."/>
        </authorList>
    </citation>
    <scope>NUCLEOTIDE SEQUENCE</scope>
</reference>
<keyword evidence="3" id="KW-1185">Reference proteome</keyword>
<dbReference type="OrthoDB" id="6435934at2759"/>
<evidence type="ECO:0008006" key="4">
    <source>
        <dbReference type="Google" id="ProtNLM"/>
    </source>
</evidence>
<feature type="signal peptide" evidence="1">
    <location>
        <begin position="1"/>
        <end position="25"/>
    </location>
</feature>
<proteinExistence type="predicted"/>
<organism evidence="2 3">
    <name type="scientific">Nephila pilipes</name>
    <name type="common">Giant wood spider</name>
    <name type="synonym">Nephila maculata</name>
    <dbReference type="NCBI Taxonomy" id="299642"/>
    <lineage>
        <taxon>Eukaryota</taxon>
        <taxon>Metazoa</taxon>
        <taxon>Ecdysozoa</taxon>
        <taxon>Arthropoda</taxon>
        <taxon>Chelicerata</taxon>
        <taxon>Arachnida</taxon>
        <taxon>Araneae</taxon>
        <taxon>Araneomorphae</taxon>
        <taxon>Entelegynae</taxon>
        <taxon>Araneoidea</taxon>
        <taxon>Nephilidae</taxon>
        <taxon>Nephila</taxon>
    </lineage>
</organism>
<dbReference type="Proteomes" id="UP000887013">
    <property type="component" value="Unassembled WGS sequence"/>
</dbReference>
<dbReference type="AlphaFoldDB" id="A0A8X6IP26"/>
<accession>A0A8X6IP26</accession>
<dbReference type="EMBL" id="BMAW01092341">
    <property type="protein sequence ID" value="GFS54306.1"/>
    <property type="molecule type" value="Genomic_DNA"/>
</dbReference>
<comment type="caution">
    <text evidence="2">The sequence shown here is derived from an EMBL/GenBank/DDBJ whole genome shotgun (WGS) entry which is preliminary data.</text>
</comment>
<evidence type="ECO:0000313" key="3">
    <source>
        <dbReference type="Proteomes" id="UP000887013"/>
    </source>
</evidence>
<protein>
    <recommendedName>
        <fullName evidence="4">Spider venom protein</fullName>
    </recommendedName>
</protein>
<keyword evidence="1" id="KW-0732">Signal</keyword>
<sequence>MKSALRLFAVTFVVLNNLIFTPATCQESGPGETFSSIIAYKIAILSGEQRTPTDTFVRTYFEAVHDSEDLLDAYDISETPSILFTEYTY</sequence>
<feature type="chain" id="PRO_5036454750" description="Spider venom protein" evidence="1">
    <location>
        <begin position="26"/>
        <end position="89"/>
    </location>
</feature>
<name>A0A8X6IP26_NEPPI</name>
<evidence type="ECO:0000313" key="2">
    <source>
        <dbReference type="EMBL" id="GFS54306.1"/>
    </source>
</evidence>
<gene>
    <name evidence="2" type="ORF">NPIL_168421</name>
</gene>
<evidence type="ECO:0000256" key="1">
    <source>
        <dbReference type="SAM" id="SignalP"/>
    </source>
</evidence>
<feature type="non-terminal residue" evidence="2">
    <location>
        <position position="1"/>
    </location>
</feature>